<dbReference type="STRING" id="100816.A0A175VX82"/>
<evidence type="ECO:0000256" key="1">
    <source>
        <dbReference type="SAM" id="SignalP"/>
    </source>
</evidence>
<evidence type="ECO:0000259" key="2">
    <source>
        <dbReference type="Pfam" id="PF22807"/>
    </source>
</evidence>
<dbReference type="SUPFAM" id="SSF50952">
    <property type="entry name" value="Soluble quinoprotein glucose dehydrogenase"/>
    <property type="match status" value="1"/>
</dbReference>
<dbReference type="VEuPathDB" id="FungiDB:MMYC01_207226"/>
<evidence type="ECO:0000313" key="3">
    <source>
        <dbReference type="EMBL" id="KXX76146.1"/>
    </source>
</evidence>
<name>A0A175VX82_9PEZI</name>
<dbReference type="Proteomes" id="UP000078237">
    <property type="component" value="Unassembled WGS sequence"/>
</dbReference>
<feature type="domain" description="Pyrroloquinoline quinone-dependent pyranose dehydrogenase beta-propeller" evidence="2">
    <location>
        <begin position="43"/>
        <end position="438"/>
    </location>
</feature>
<feature type="signal peptide" evidence="1">
    <location>
        <begin position="1"/>
        <end position="20"/>
    </location>
</feature>
<dbReference type="Gene3D" id="2.120.10.30">
    <property type="entry name" value="TolB, C-terminal domain"/>
    <property type="match status" value="1"/>
</dbReference>
<dbReference type="InterPro" id="IPR011041">
    <property type="entry name" value="Quinoprot_gluc/sorb_DH_b-prop"/>
</dbReference>
<sequence length="440" mass="47251">MRFFEVAAAAAALVWSGVDAQSVPQLPLPRSCPGVGNFRYQHTLASGWSAMKIAGGLKQVRTIVWDTAGNMLVAQATRGISVHTFGADGCINSTTMLISGNQLNHGLALTPDSKTLYASGERAAYSWTYDPATRRISNQKTVVSGMSSGIHFTRTIAVVPQQPNLILLQVGSNSNLDMASAQPSTGRAIIKIFDTSKAPANGFNYNSDGEVYGYGLRNTIGFTADPNGVFWGVENSGDDLSRTENGQRRDIHQNNPAEELNNLGDPLTVRNAWYGYPTCFTVWDPSNFPGSGLRTGSNFVVSPSSSYSDATCNDQAIPPRLSFQAHSAPIWNTFDKDAKNMYVAFHGSWNRQPATGFKVVQIPFTRLANGSYDPVAAADSMTGYRDIFSATNPSGCTAMGLTMSNCFRLTAAAWDPAGRGLFVGSDNSAEGEIYVLTPQS</sequence>
<dbReference type="EMBL" id="LCTW02000227">
    <property type="protein sequence ID" value="KXX76146.1"/>
    <property type="molecule type" value="Genomic_DNA"/>
</dbReference>
<evidence type="ECO:0000313" key="4">
    <source>
        <dbReference type="Proteomes" id="UP000078237"/>
    </source>
</evidence>
<protein>
    <submittedName>
        <fullName evidence="3">L-sorbosone dehydrogenase</fullName>
    </submittedName>
</protein>
<keyword evidence="1" id="KW-0732">Signal</keyword>
<feature type="chain" id="PRO_5008043436" evidence="1">
    <location>
        <begin position="21"/>
        <end position="440"/>
    </location>
</feature>
<dbReference type="Pfam" id="PF22807">
    <property type="entry name" value="TrAA12"/>
    <property type="match status" value="1"/>
</dbReference>
<dbReference type="AlphaFoldDB" id="A0A175VX82"/>
<reference evidence="3 4" key="1">
    <citation type="journal article" date="2016" name="Genome Announc.">
        <title>Genome Sequence of Madurella mycetomatis mm55, Isolated from a Human Mycetoma Case in Sudan.</title>
        <authorList>
            <person name="Smit S."/>
            <person name="Derks M.F."/>
            <person name="Bervoets S."/>
            <person name="Fahal A."/>
            <person name="van Leeuwen W."/>
            <person name="van Belkum A."/>
            <person name="van de Sande W.W."/>
        </authorList>
    </citation>
    <scope>NUCLEOTIDE SEQUENCE [LARGE SCALE GENOMIC DNA]</scope>
    <source>
        <strain evidence="4">mm55</strain>
    </source>
</reference>
<dbReference type="OrthoDB" id="507128at2759"/>
<dbReference type="InterPro" id="IPR011042">
    <property type="entry name" value="6-blade_b-propeller_TolB-like"/>
</dbReference>
<comment type="caution">
    <text evidence="3">The sequence shown here is derived from an EMBL/GenBank/DDBJ whole genome shotgun (WGS) entry which is preliminary data.</text>
</comment>
<gene>
    <name evidence="3" type="ORF">MMYC01_207226</name>
</gene>
<keyword evidence="4" id="KW-1185">Reference proteome</keyword>
<organism evidence="3 4">
    <name type="scientific">Madurella mycetomatis</name>
    <dbReference type="NCBI Taxonomy" id="100816"/>
    <lineage>
        <taxon>Eukaryota</taxon>
        <taxon>Fungi</taxon>
        <taxon>Dikarya</taxon>
        <taxon>Ascomycota</taxon>
        <taxon>Pezizomycotina</taxon>
        <taxon>Sordariomycetes</taxon>
        <taxon>Sordariomycetidae</taxon>
        <taxon>Sordariales</taxon>
        <taxon>Sordariales incertae sedis</taxon>
        <taxon>Madurella</taxon>
    </lineage>
</organism>
<proteinExistence type="predicted"/>
<accession>A0A175VX82</accession>
<dbReference type="InterPro" id="IPR054539">
    <property type="entry name" value="Beta-prop_PDH"/>
</dbReference>